<gene>
    <name evidence="8" type="ORF">G5V58_22025</name>
</gene>
<sequence length="375" mass="38266">MRAAVLHAFGDLRVEPWADPVPAADEAVLAVLGVQPSITEAMLVSGAPIALHEHLTRRLAAGPVAFAGHEFCAVVLEPPADPSVPSPPVGTRVIAAETVECTTCGGCRTGAGCARPEYVGFTRPGAFAELLAVPARNLVVVPPEVSTAAAVATQPLVGALHAHAALAVAPGESVLVLGSGVMGLHAVQLARRGNAGLVAATSRSAAKRGLATRLGADVALTPDQADDPDVVSELTGGQGFDVVVETAGGAPEAGLAGASTLRTAARAARRSGRIALVSVLPDDARLPLATLREKALTLVHPESGRRHHRGGDQFEHALRLLARGDVLVDELVTHTLAGVDELPRAVAMTLDKAAHGAVNPPQVMMAGSQRIEEVG</sequence>
<name>A0A6G6WJ15_9ACTN</name>
<evidence type="ECO:0000313" key="9">
    <source>
        <dbReference type="Proteomes" id="UP000502996"/>
    </source>
</evidence>
<keyword evidence="3" id="KW-0479">Metal-binding</keyword>
<dbReference type="GO" id="GO:0046872">
    <property type="term" value="F:metal ion binding"/>
    <property type="evidence" value="ECO:0007669"/>
    <property type="project" value="UniProtKB-KW"/>
</dbReference>
<proteinExistence type="inferred from homology"/>
<organism evidence="8 9">
    <name type="scientific">Nocardioides anomalus</name>
    <dbReference type="NCBI Taxonomy" id="2712223"/>
    <lineage>
        <taxon>Bacteria</taxon>
        <taxon>Bacillati</taxon>
        <taxon>Actinomycetota</taxon>
        <taxon>Actinomycetes</taxon>
        <taxon>Propionibacteriales</taxon>
        <taxon>Nocardioidaceae</taxon>
        <taxon>Nocardioides</taxon>
    </lineage>
</organism>
<evidence type="ECO:0000313" key="8">
    <source>
        <dbReference type="EMBL" id="QIG45085.1"/>
    </source>
</evidence>
<dbReference type="KEGG" id="nano:G5V58_22025"/>
<feature type="domain" description="Alcohol dehydrogenase-like N-terminal" evidence="7">
    <location>
        <begin position="63"/>
        <end position="142"/>
    </location>
</feature>
<evidence type="ECO:0000256" key="4">
    <source>
        <dbReference type="ARBA" id="ARBA00022833"/>
    </source>
</evidence>
<dbReference type="Gene3D" id="3.90.180.10">
    <property type="entry name" value="Medium-chain alcohol dehydrogenases, catalytic domain"/>
    <property type="match status" value="1"/>
</dbReference>
<keyword evidence="9" id="KW-1185">Reference proteome</keyword>
<dbReference type="GO" id="GO:0016491">
    <property type="term" value="F:oxidoreductase activity"/>
    <property type="evidence" value="ECO:0007669"/>
    <property type="project" value="UniProtKB-KW"/>
</dbReference>
<protein>
    <submittedName>
        <fullName evidence="8">Zinc-binding dehydrogenase</fullName>
    </submittedName>
</protein>
<dbReference type="PANTHER" id="PTHR43350">
    <property type="entry name" value="NAD-DEPENDENT ALCOHOL DEHYDROGENASE"/>
    <property type="match status" value="1"/>
</dbReference>
<dbReference type="AlphaFoldDB" id="A0A6G6WJ15"/>
<keyword evidence="5" id="KW-0560">Oxidoreductase</keyword>
<dbReference type="RefSeq" id="WP_165237294.1">
    <property type="nucleotide sequence ID" value="NZ_CP049257.1"/>
</dbReference>
<dbReference type="SUPFAM" id="SSF50129">
    <property type="entry name" value="GroES-like"/>
    <property type="match status" value="1"/>
</dbReference>
<evidence type="ECO:0000256" key="2">
    <source>
        <dbReference type="ARBA" id="ARBA00008072"/>
    </source>
</evidence>
<evidence type="ECO:0000256" key="3">
    <source>
        <dbReference type="ARBA" id="ARBA00022723"/>
    </source>
</evidence>
<evidence type="ECO:0000256" key="5">
    <source>
        <dbReference type="ARBA" id="ARBA00023002"/>
    </source>
</evidence>
<feature type="domain" description="Alcohol dehydrogenase-like C-terminal" evidence="6">
    <location>
        <begin position="182"/>
        <end position="320"/>
    </location>
</feature>
<dbReference type="Pfam" id="PF08240">
    <property type="entry name" value="ADH_N"/>
    <property type="match status" value="1"/>
</dbReference>
<dbReference type="Pfam" id="PF00107">
    <property type="entry name" value="ADH_zinc_N"/>
    <property type="match status" value="1"/>
</dbReference>
<dbReference type="Gene3D" id="3.40.50.720">
    <property type="entry name" value="NAD(P)-binding Rossmann-like Domain"/>
    <property type="match status" value="1"/>
</dbReference>
<dbReference type="EMBL" id="CP049257">
    <property type="protein sequence ID" value="QIG45085.1"/>
    <property type="molecule type" value="Genomic_DNA"/>
</dbReference>
<dbReference type="InterPro" id="IPR013154">
    <property type="entry name" value="ADH-like_N"/>
</dbReference>
<keyword evidence="4" id="KW-0862">Zinc</keyword>
<evidence type="ECO:0000259" key="7">
    <source>
        <dbReference type="Pfam" id="PF08240"/>
    </source>
</evidence>
<dbReference type="InterPro" id="IPR013149">
    <property type="entry name" value="ADH-like_C"/>
</dbReference>
<dbReference type="InterPro" id="IPR036291">
    <property type="entry name" value="NAD(P)-bd_dom_sf"/>
</dbReference>
<dbReference type="InterPro" id="IPR011032">
    <property type="entry name" value="GroES-like_sf"/>
</dbReference>
<evidence type="ECO:0000259" key="6">
    <source>
        <dbReference type="Pfam" id="PF00107"/>
    </source>
</evidence>
<comment type="cofactor">
    <cofactor evidence="1">
        <name>Zn(2+)</name>
        <dbReference type="ChEBI" id="CHEBI:29105"/>
    </cofactor>
</comment>
<comment type="similarity">
    <text evidence="2">Belongs to the zinc-containing alcohol dehydrogenase family.</text>
</comment>
<reference evidence="8 9" key="1">
    <citation type="submission" date="2020-02" db="EMBL/GenBank/DDBJ databases">
        <title>Full genome sequence of Nocardioides sp. R-3366.</title>
        <authorList>
            <person name="Im W.-T."/>
        </authorList>
    </citation>
    <scope>NUCLEOTIDE SEQUENCE [LARGE SCALE GENOMIC DNA]</scope>
    <source>
        <strain evidence="8 9">R-3366</strain>
    </source>
</reference>
<evidence type="ECO:0000256" key="1">
    <source>
        <dbReference type="ARBA" id="ARBA00001947"/>
    </source>
</evidence>
<dbReference type="Proteomes" id="UP000502996">
    <property type="component" value="Chromosome"/>
</dbReference>
<dbReference type="PANTHER" id="PTHR43350:SF17">
    <property type="entry name" value="NAD-DEPENDENT ALCOHOL DEHYDROGENASE"/>
    <property type="match status" value="1"/>
</dbReference>
<accession>A0A6G6WJ15</accession>
<dbReference type="SUPFAM" id="SSF51735">
    <property type="entry name" value="NAD(P)-binding Rossmann-fold domains"/>
    <property type="match status" value="1"/>
</dbReference>